<dbReference type="FunFam" id="3.40.630.10:FF:000101">
    <property type="entry name" value="N-acetylated alpha-linked acidic dipeptidase like 1"/>
    <property type="match status" value="1"/>
</dbReference>
<evidence type="ECO:0000313" key="8">
    <source>
        <dbReference type="Proteomes" id="UP000245533"/>
    </source>
</evidence>
<dbReference type="Pfam" id="PF04389">
    <property type="entry name" value="Peptidase_M28"/>
    <property type="match status" value="1"/>
</dbReference>
<feature type="domain" description="Transferrin receptor-like dimerisation" evidence="5">
    <location>
        <begin position="588"/>
        <end position="699"/>
    </location>
</feature>
<evidence type="ECO:0000259" key="4">
    <source>
        <dbReference type="Pfam" id="PF02225"/>
    </source>
</evidence>
<dbReference type="Proteomes" id="UP000245533">
    <property type="component" value="Unassembled WGS sequence"/>
</dbReference>
<feature type="domain" description="PA" evidence="4">
    <location>
        <begin position="154"/>
        <end position="221"/>
    </location>
</feature>
<proteinExistence type="inferred from homology"/>
<keyword evidence="7" id="KW-0378">Hydrolase</keyword>
<keyword evidence="8" id="KW-1185">Reference proteome</keyword>
<dbReference type="SUPFAM" id="SSF52025">
    <property type="entry name" value="PA domain"/>
    <property type="match status" value="1"/>
</dbReference>
<evidence type="ECO:0000259" key="5">
    <source>
        <dbReference type="Pfam" id="PF04253"/>
    </source>
</evidence>
<keyword evidence="7" id="KW-0645">Protease</keyword>
<dbReference type="PANTHER" id="PTHR10404:SF46">
    <property type="entry name" value="VACUOLAR PROTEIN SORTING-ASSOCIATED PROTEIN 70"/>
    <property type="match status" value="1"/>
</dbReference>
<evidence type="ECO:0000256" key="3">
    <source>
        <dbReference type="SAM" id="SignalP"/>
    </source>
</evidence>
<keyword evidence="2" id="KW-0175">Coiled coil</keyword>
<evidence type="ECO:0000256" key="2">
    <source>
        <dbReference type="SAM" id="Coils"/>
    </source>
</evidence>
<dbReference type="InterPro" id="IPR007365">
    <property type="entry name" value="TFR-like_dimer_dom"/>
</dbReference>
<dbReference type="InterPro" id="IPR007484">
    <property type="entry name" value="Peptidase_M28"/>
</dbReference>
<dbReference type="OrthoDB" id="3646048at2"/>
<dbReference type="EMBL" id="QGGB01000002">
    <property type="protein sequence ID" value="PWN07970.1"/>
    <property type="molecule type" value="Genomic_DNA"/>
</dbReference>
<dbReference type="Gene3D" id="3.50.30.30">
    <property type="match status" value="1"/>
</dbReference>
<dbReference type="GO" id="GO:0004180">
    <property type="term" value="F:carboxypeptidase activity"/>
    <property type="evidence" value="ECO:0007669"/>
    <property type="project" value="UniProtKB-KW"/>
</dbReference>
<organism evidence="7 8">
    <name type="scientific">Rhodohalobacter mucosus</name>
    <dbReference type="NCBI Taxonomy" id="2079485"/>
    <lineage>
        <taxon>Bacteria</taxon>
        <taxon>Pseudomonadati</taxon>
        <taxon>Balneolota</taxon>
        <taxon>Balneolia</taxon>
        <taxon>Balneolales</taxon>
        <taxon>Balneolaceae</taxon>
        <taxon>Rhodohalobacter</taxon>
    </lineage>
</organism>
<feature type="signal peptide" evidence="3">
    <location>
        <begin position="1"/>
        <end position="26"/>
    </location>
</feature>
<feature type="chain" id="PRO_5016233520" evidence="3">
    <location>
        <begin position="27"/>
        <end position="707"/>
    </location>
</feature>
<dbReference type="InterPro" id="IPR046450">
    <property type="entry name" value="PA_dom_sf"/>
</dbReference>
<dbReference type="CDD" id="cd02121">
    <property type="entry name" value="PA_GCPII_like"/>
    <property type="match status" value="1"/>
</dbReference>
<evidence type="ECO:0000313" key="7">
    <source>
        <dbReference type="EMBL" id="PWN07970.1"/>
    </source>
</evidence>
<dbReference type="AlphaFoldDB" id="A0A316TU68"/>
<dbReference type="RefSeq" id="WP_109644635.1">
    <property type="nucleotide sequence ID" value="NZ_QGGB01000002.1"/>
</dbReference>
<comment type="similarity">
    <text evidence="1">Belongs to the peptidase M28 family. M28B subfamily.</text>
</comment>
<gene>
    <name evidence="7" type="ORF">DDZ15_02865</name>
</gene>
<feature type="coiled-coil region" evidence="2">
    <location>
        <begin position="571"/>
        <end position="607"/>
    </location>
</feature>
<dbReference type="SUPFAM" id="SSF47672">
    <property type="entry name" value="Transferrin receptor-like dimerisation domain"/>
    <property type="match status" value="1"/>
</dbReference>
<dbReference type="SUPFAM" id="SSF53187">
    <property type="entry name" value="Zn-dependent exopeptidases"/>
    <property type="match status" value="1"/>
</dbReference>
<dbReference type="Pfam" id="PF02225">
    <property type="entry name" value="PA"/>
    <property type="match status" value="1"/>
</dbReference>
<name>A0A316TU68_9BACT</name>
<dbReference type="Gene3D" id="3.40.630.10">
    <property type="entry name" value="Zn peptidases"/>
    <property type="match status" value="1"/>
</dbReference>
<protein>
    <submittedName>
        <fullName evidence="7">Glutamate carboxypeptidase</fullName>
    </submittedName>
</protein>
<accession>A0A316TU68</accession>
<sequence length="707" mass="78711">MINYILTLLTSSLILTLLPAALQAQAQNGSLEGFRTDRAEWQLEAEQMLIRKNTPEKYREHLYRLTQRPHIAGTAGSRDVIEYMSRVMEEAGLKVDHYDYDAWMPKPGNVSVSIVRPIRMPLNNQEYILDEDPYTDHPELVHGWNAYSGSGEASGEIVYANFGTREDFMRLKELGIDVTGKIVIARYGGNFRGYKAKFAEEAGAAGLIIYTDPENGGYMSGLTYPEGRHSSESTIQRGSLLTLDYYGDPLTPFEPALPLDNDDTPQRLDSQDVAFHTIPVAPIGYGAAKEIFSRMEGPAVPSGWQGGLPYTYRLTGGPELTVNVSVDQPKEYTRITNVTGTVTGSEYPDQWIILGSHHDAWGFGATDPNSGTAMLLTLAESLGELVNNGYRPKRSIMIAHWDAEEFMLIGSSEWVEELKQELHENAILYLNADMSVTGPNFRASSSPSLKKAIMEASKAVPHPDTDSTVYESWIRPQQDEPGIGNLGGGSDHVGLYMHAGVPSAGLSISGNVPIYHSNYDSFHFYESFIDSTFQYGPTLAGVYGVTALRFANAGILPYDLNRYASDMSGHVESILNRAEELDRAVETAELRDELSRVEAAAREIENGMKVFLDSGPGKELLEQINREMISLERSFLEEEGLPFSRWQQSLYSSTDPWSGYASWMLPGIRYTLEDSRSDEELNREVDRFRNAVSRLAEKLETIADMMN</sequence>
<dbReference type="PANTHER" id="PTHR10404">
    <property type="entry name" value="N-ACETYLATED-ALPHA-LINKED ACIDIC DIPEPTIDASE"/>
    <property type="match status" value="1"/>
</dbReference>
<evidence type="ECO:0000259" key="6">
    <source>
        <dbReference type="Pfam" id="PF04389"/>
    </source>
</evidence>
<feature type="domain" description="Peptidase M28" evidence="6">
    <location>
        <begin position="337"/>
        <end position="522"/>
    </location>
</feature>
<dbReference type="InterPro" id="IPR003137">
    <property type="entry name" value="PA_domain"/>
</dbReference>
<comment type="caution">
    <text evidence="7">The sequence shown here is derived from an EMBL/GenBank/DDBJ whole genome shotgun (WGS) entry which is preliminary data.</text>
</comment>
<dbReference type="InterPro" id="IPR039373">
    <property type="entry name" value="Peptidase_M28B"/>
</dbReference>
<dbReference type="InterPro" id="IPR036757">
    <property type="entry name" value="TFR-like_dimer_dom_sf"/>
</dbReference>
<keyword evidence="3" id="KW-0732">Signal</keyword>
<dbReference type="Pfam" id="PF04253">
    <property type="entry name" value="TFR_dimer"/>
    <property type="match status" value="1"/>
</dbReference>
<evidence type="ECO:0000256" key="1">
    <source>
        <dbReference type="ARBA" id="ARBA00005634"/>
    </source>
</evidence>
<reference evidence="7 8" key="1">
    <citation type="submission" date="2018-05" db="EMBL/GenBank/DDBJ databases">
        <title>Rhodohalobacter halophilus gen. nov., sp. nov., a moderately halophilic member of the family Balneolaceae.</title>
        <authorList>
            <person name="Liu Z.-W."/>
        </authorList>
    </citation>
    <scope>NUCLEOTIDE SEQUENCE [LARGE SCALE GENOMIC DNA]</scope>
    <source>
        <strain evidence="7 8">8A47</strain>
    </source>
</reference>
<keyword evidence="7" id="KW-0121">Carboxypeptidase</keyword>
<dbReference type="Gene3D" id="1.20.930.40">
    <property type="entry name" value="Transferrin receptor-like, dimerisation domain"/>
    <property type="match status" value="1"/>
</dbReference>